<dbReference type="CDD" id="cd06223">
    <property type="entry name" value="PRTases_typeI"/>
    <property type="match status" value="1"/>
</dbReference>
<gene>
    <name evidence="1" type="ORF">J2Z53_001466</name>
</gene>
<proteinExistence type="predicted"/>
<accession>A0ABS4F0V1</accession>
<reference evidence="1 2" key="1">
    <citation type="submission" date="2021-03" db="EMBL/GenBank/DDBJ databases">
        <title>Genomic Encyclopedia of Type Strains, Phase IV (KMG-IV): sequencing the most valuable type-strain genomes for metagenomic binning, comparative biology and taxonomic classification.</title>
        <authorList>
            <person name="Goeker M."/>
        </authorList>
    </citation>
    <scope>NUCLEOTIDE SEQUENCE [LARGE SCALE GENOMIC DNA]</scope>
    <source>
        <strain evidence="1 2">DSM 3984</strain>
    </source>
</reference>
<dbReference type="SUPFAM" id="SSF53271">
    <property type="entry name" value="PRTase-like"/>
    <property type="match status" value="1"/>
</dbReference>
<dbReference type="InterPro" id="IPR000836">
    <property type="entry name" value="PRTase_dom"/>
</dbReference>
<name>A0ABS4F0V1_9CLOT</name>
<evidence type="ECO:0000313" key="1">
    <source>
        <dbReference type="EMBL" id="MBP1889883.1"/>
    </source>
</evidence>
<evidence type="ECO:0000313" key="2">
    <source>
        <dbReference type="Proteomes" id="UP000783390"/>
    </source>
</evidence>
<sequence>MSKQFIISIDVYENLKNDSRNELKKYLIEMKERGNNIIFTSIDYRRSKEIADLLNKGIEFKNRDLLKSNIKNKEIDIENIIFIGNKNYDLIMAATNKSFFIVPMWCNEIQEKADKYGLKISSIENLKKVIAIILNQKNWFYELDVDNKTKVLSLTSANTIGIHSSEEIELINGFREYLKRGGYKYYSTLLYHFLSGIVNKPEFRNIQDWSIIPSSGTELNREMLLFKEKARYLMNGRKKDNIFIRHTKTWKSHEAYIYGYDRIPCDRHFNTIMINPLYKGKLKNRIVCIFDDYSTNGTSFEVARNLLLKENVKKIYCVSLGKFGVNSPYVKQDYELEGNLYSKGGYKYNLIDKKNIYGNVNKKSISEIEKLYHIIYD</sequence>
<organism evidence="1 2">
    <name type="scientific">Clostridium moniliforme</name>
    <dbReference type="NCBI Taxonomy" id="39489"/>
    <lineage>
        <taxon>Bacteria</taxon>
        <taxon>Bacillati</taxon>
        <taxon>Bacillota</taxon>
        <taxon>Clostridia</taxon>
        <taxon>Eubacteriales</taxon>
        <taxon>Clostridiaceae</taxon>
        <taxon>Clostridium</taxon>
    </lineage>
</organism>
<protein>
    <recommendedName>
        <fullName evidence="3">Phosphoribosyl transferase</fullName>
    </recommendedName>
</protein>
<dbReference type="InterPro" id="IPR029057">
    <property type="entry name" value="PRTase-like"/>
</dbReference>
<comment type="caution">
    <text evidence="1">The sequence shown here is derived from an EMBL/GenBank/DDBJ whole genome shotgun (WGS) entry which is preliminary data.</text>
</comment>
<dbReference type="EMBL" id="JAGGJZ010000003">
    <property type="protein sequence ID" value="MBP1889883.1"/>
    <property type="molecule type" value="Genomic_DNA"/>
</dbReference>
<dbReference type="RefSeq" id="WP_209796767.1">
    <property type="nucleotide sequence ID" value="NZ_JAGGJZ010000003.1"/>
</dbReference>
<keyword evidence="2" id="KW-1185">Reference proteome</keyword>
<dbReference type="Proteomes" id="UP000783390">
    <property type="component" value="Unassembled WGS sequence"/>
</dbReference>
<evidence type="ECO:0008006" key="3">
    <source>
        <dbReference type="Google" id="ProtNLM"/>
    </source>
</evidence>